<comment type="similarity">
    <text evidence="1">Belongs to the peptidase S45 family.</text>
</comment>
<sequence>MLKLKKPTIVWLAMLMFLFTTQHYSFAQLPQYSGKKTLQGLHQKVEVLFDNHGIPHIYAQSLEDAYYALGYVHAQERISQFELFRRLGTGTLGEVLGAFGASFDVPTRTVGIVENAKKSAKALRDGPNTPFKKSMNSYLAGVNAYLAGLTPETRPKDLLPTPAAYTLEDIYSWINYFLYGFAALEVSSDAITDQLVSRLDNPAYLKDLNIQNGTPVNRSFPPRPGSKFFKGKYKKRKRIGKKLLKTLANFQDKFKIVAKNSNGWALSGRLTTTGKPMHSSDGHTPLSKPDTFYEAQLVYPGQDLYGNWIPFSPFALIGHNRDIAWGTTAMLHDDTDLYRERLNPANPNQVWVNDHWQDMKTRAETIRIIQSDGTLKDSIFEVKITRHGPIINNVDGNIKGEDPISLFFTGFKFNESYLSTFFNIANSKNLATFRRSVRGLTGIGANIQYADKKGNIAWFTAARFLRRPEHVNSKVILDGASGKDEPLGYYPFKSNPRSINPPSGFVYSNNNQIGRVEGLLYPGYYVAGTRSKRIKKILRSGKRFSQEDLRKLFEDDKSPTFKKISRVVLRTLASHPVLNKTANHAKAAQILQSWKGDHPLDTKGPIVFYQLFYQLLKYTMEDEVGSDLFQSFFTGVTPLYDVLDRSFEGLLLNRSSIWFDDVSTTHVKETRRDIFAKAYDAAVNALVEFGSMEQVWGEVHQQFYANLPAAFTGQTEGNLGPYPFKGGINTLNKTELDLLAVATSGNYSVAKTSGPVNRTLVDFSDIGKNSKGVLPTGQSGVPNSPFYQDQVELYNNGLLRAMLMDREDIEKVSTVLLLEKPPYPAPNVGDISGPVSACAGDLFVNYSVETVYNADEYIWTLPVGVTQNGTGATGTIATTDGTINVDFGADFNGGNITVAGKSNVAGTGSTSALAVAKCANSRTTNNLPEKLTSGSLTVYPNPVTGTKPVQIKIEGRDIKGSHINITIIDERGSQLQTVSAKLTNGVATVPTTSLVSGKYIFKIQVGAEVVRYKVIKH</sequence>
<dbReference type="OrthoDB" id="9759796at2"/>
<evidence type="ECO:0000256" key="2">
    <source>
        <dbReference type="ARBA" id="ARBA00022801"/>
    </source>
</evidence>
<dbReference type="InterPro" id="IPR029055">
    <property type="entry name" value="Ntn_hydrolases_N"/>
</dbReference>
<dbReference type="InterPro" id="IPR026444">
    <property type="entry name" value="Secre_tail"/>
</dbReference>
<feature type="domain" description="PKD-like" evidence="4">
    <location>
        <begin position="826"/>
        <end position="915"/>
    </location>
</feature>
<dbReference type="Gene3D" id="1.10.1400.10">
    <property type="match status" value="1"/>
</dbReference>
<comment type="caution">
    <text evidence="5">The sequence shown here is derived from an EMBL/GenBank/DDBJ whole genome shotgun (WGS) entry which is preliminary data.</text>
</comment>
<dbReference type="eggNOG" id="COG2366">
    <property type="taxonomic scope" value="Bacteria"/>
</dbReference>
<dbReference type="Gene3D" id="2.30.120.10">
    <property type="match status" value="1"/>
</dbReference>
<dbReference type="NCBIfam" id="TIGR04183">
    <property type="entry name" value="Por_Secre_tail"/>
    <property type="match status" value="1"/>
</dbReference>
<keyword evidence="2" id="KW-0378">Hydrolase</keyword>
<proteinExistence type="inferred from homology"/>
<dbReference type="Pfam" id="PF19408">
    <property type="entry name" value="PKD_6"/>
    <property type="match status" value="1"/>
</dbReference>
<dbReference type="InterPro" id="IPR043146">
    <property type="entry name" value="Penicillin_amidase_N_B-knob"/>
</dbReference>
<keyword evidence="6" id="KW-1185">Reference proteome</keyword>
<dbReference type="Gene3D" id="3.60.20.10">
    <property type="entry name" value="Glutamine Phosphoribosylpyrophosphate, subunit 1, domain 1"/>
    <property type="match status" value="1"/>
</dbReference>
<gene>
    <name evidence="5" type="ORF">M23134_02857</name>
</gene>
<dbReference type="GO" id="GO:0017000">
    <property type="term" value="P:antibiotic biosynthetic process"/>
    <property type="evidence" value="ECO:0007669"/>
    <property type="project" value="InterPro"/>
</dbReference>
<dbReference type="Proteomes" id="UP000004095">
    <property type="component" value="Unassembled WGS sequence"/>
</dbReference>
<reference evidence="5 6" key="1">
    <citation type="submission" date="2007-01" db="EMBL/GenBank/DDBJ databases">
        <authorList>
            <person name="Haygood M."/>
            <person name="Podell S."/>
            <person name="Anderson C."/>
            <person name="Hopkinson B."/>
            <person name="Roe K."/>
            <person name="Barbeau K."/>
            <person name="Gaasterland T."/>
            <person name="Ferriera S."/>
            <person name="Johnson J."/>
            <person name="Kravitz S."/>
            <person name="Beeson K."/>
            <person name="Sutton G."/>
            <person name="Rogers Y.-H."/>
            <person name="Friedman R."/>
            <person name="Frazier M."/>
            <person name="Venter J.C."/>
        </authorList>
    </citation>
    <scope>NUCLEOTIDE SEQUENCE [LARGE SCALE GENOMIC DNA]</scope>
    <source>
        <strain evidence="5 6">ATCC 23134</strain>
    </source>
</reference>
<evidence type="ECO:0000313" key="6">
    <source>
        <dbReference type="Proteomes" id="UP000004095"/>
    </source>
</evidence>
<dbReference type="InterPro" id="IPR023343">
    <property type="entry name" value="Penicillin_amidase_dom1"/>
</dbReference>
<dbReference type="Gene3D" id="1.10.439.10">
    <property type="entry name" value="Penicillin Amidohydrolase, domain 1"/>
    <property type="match status" value="1"/>
</dbReference>
<dbReference type="RefSeq" id="WP_002699270.1">
    <property type="nucleotide sequence ID" value="NZ_AAWS01000022.1"/>
</dbReference>
<dbReference type="PANTHER" id="PTHR34218">
    <property type="entry name" value="PEPTIDASE S45 PENICILLIN AMIDASE"/>
    <property type="match status" value="1"/>
</dbReference>
<dbReference type="InterPro" id="IPR043147">
    <property type="entry name" value="Penicillin_amidase_A-knob"/>
</dbReference>
<dbReference type="GO" id="GO:0016811">
    <property type="term" value="F:hydrolase activity, acting on carbon-nitrogen (but not peptide) bonds, in linear amides"/>
    <property type="evidence" value="ECO:0007669"/>
    <property type="project" value="InterPro"/>
</dbReference>
<evidence type="ECO:0000256" key="1">
    <source>
        <dbReference type="ARBA" id="ARBA00006586"/>
    </source>
</evidence>
<dbReference type="EMBL" id="AAWS01000022">
    <property type="protein sequence ID" value="EAY27610.1"/>
    <property type="molecule type" value="Genomic_DNA"/>
</dbReference>
<dbReference type="AlphaFoldDB" id="A1ZPV5"/>
<dbReference type="InterPro" id="IPR002692">
    <property type="entry name" value="S45"/>
</dbReference>
<keyword evidence="3" id="KW-0865">Zymogen</keyword>
<dbReference type="CDD" id="cd03747">
    <property type="entry name" value="Ntn_PGA_like"/>
    <property type="match status" value="1"/>
</dbReference>
<evidence type="ECO:0000313" key="5">
    <source>
        <dbReference type="EMBL" id="EAY27610.1"/>
    </source>
</evidence>
<accession>A1ZPV5</accession>
<dbReference type="InterPro" id="IPR045829">
    <property type="entry name" value="PKD_6"/>
</dbReference>
<dbReference type="Pfam" id="PF01804">
    <property type="entry name" value="Penicil_amidase"/>
    <property type="match status" value="1"/>
</dbReference>
<evidence type="ECO:0000256" key="3">
    <source>
        <dbReference type="ARBA" id="ARBA00023145"/>
    </source>
</evidence>
<dbReference type="MEROPS" id="S45.003"/>
<protein>
    <submittedName>
        <fullName evidence="5">Penicillin amidase family protein, putative</fullName>
    </submittedName>
</protein>
<name>A1ZPV5_MICM2</name>
<dbReference type="SUPFAM" id="SSF56235">
    <property type="entry name" value="N-terminal nucleophile aminohydrolases (Ntn hydrolases)"/>
    <property type="match status" value="1"/>
</dbReference>
<evidence type="ECO:0000259" key="4">
    <source>
        <dbReference type="Pfam" id="PF19408"/>
    </source>
</evidence>
<organism evidence="5 6">
    <name type="scientific">Microscilla marina ATCC 23134</name>
    <dbReference type="NCBI Taxonomy" id="313606"/>
    <lineage>
        <taxon>Bacteria</taxon>
        <taxon>Pseudomonadati</taxon>
        <taxon>Bacteroidota</taxon>
        <taxon>Cytophagia</taxon>
        <taxon>Cytophagales</taxon>
        <taxon>Microscillaceae</taxon>
        <taxon>Microscilla</taxon>
    </lineage>
</organism>
<dbReference type="PANTHER" id="PTHR34218:SF5">
    <property type="entry name" value="PENICILLIN ACYLASE FAMILY PROTEIN"/>
    <property type="match status" value="1"/>
</dbReference>